<accession>A0A3E2W8H8</accession>
<comment type="caution">
    <text evidence="1">The sequence shown here is derived from an EMBL/GenBank/DDBJ whole genome shotgun (WGS) entry which is preliminary data.</text>
</comment>
<organism evidence="1 2">
    <name type="scientific">Faecalibacterium prausnitzii</name>
    <dbReference type="NCBI Taxonomy" id="853"/>
    <lineage>
        <taxon>Bacteria</taxon>
        <taxon>Bacillati</taxon>
        <taxon>Bacillota</taxon>
        <taxon>Clostridia</taxon>
        <taxon>Eubacteriales</taxon>
        <taxon>Oscillospiraceae</taxon>
        <taxon>Faecalibacterium</taxon>
    </lineage>
</organism>
<protein>
    <submittedName>
        <fullName evidence="1">Uncharacterized protein</fullName>
    </submittedName>
</protein>
<proteinExistence type="predicted"/>
<dbReference type="AlphaFoldDB" id="A0A3E2W8H8"/>
<name>A0A3E2W8H8_9FIRM</name>
<evidence type="ECO:0000313" key="1">
    <source>
        <dbReference type="EMBL" id="RGC20776.1"/>
    </source>
</evidence>
<dbReference type="Proteomes" id="UP000260733">
    <property type="component" value="Unassembled WGS sequence"/>
</dbReference>
<reference evidence="1 2" key="1">
    <citation type="submission" date="2018-08" db="EMBL/GenBank/DDBJ databases">
        <title>A genome reference for cultivated species of the human gut microbiota.</title>
        <authorList>
            <person name="Zou Y."/>
            <person name="Xue W."/>
            <person name="Luo G."/>
        </authorList>
    </citation>
    <scope>NUCLEOTIDE SEQUENCE [LARGE SCALE GENOMIC DNA]</scope>
    <source>
        <strain evidence="1 2">AM37-13AC</strain>
    </source>
</reference>
<dbReference type="EMBL" id="QVFB01000003">
    <property type="protein sequence ID" value="RGC20776.1"/>
    <property type="molecule type" value="Genomic_DNA"/>
</dbReference>
<sequence length="59" mass="6684">MWSSPRPISTHLLNGSLHLHIMPINLVVFKGSYLFETMGYLIFGSASRLDAFSVYPIRT</sequence>
<gene>
    <name evidence="1" type="ORF">DW855_02325</name>
</gene>
<evidence type="ECO:0000313" key="2">
    <source>
        <dbReference type="Proteomes" id="UP000260733"/>
    </source>
</evidence>